<dbReference type="AlphaFoldDB" id="A0A2V1GXB9"/>
<sequence length="68" mass="7886">MLFCPAIVSGSVKAKNRVVRTNTAALSVKLRYEWWLQQQGWVYMFCDRATQESVVRVKLNRKAPIQSQ</sequence>
<reference evidence="1 2" key="1">
    <citation type="submission" date="2018-04" db="EMBL/GenBank/DDBJ databases">
        <title>Thalassorhabdus spongiae gen. nov., sp. nov., isolated from a marine sponge in South-West Iceland.</title>
        <authorList>
            <person name="Knobloch S."/>
            <person name="Daussin A."/>
            <person name="Johannsson R."/>
            <person name="Marteinsson V.T."/>
        </authorList>
    </citation>
    <scope>NUCLEOTIDE SEQUENCE [LARGE SCALE GENOMIC DNA]</scope>
    <source>
        <strain evidence="1 2">Hp12</strain>
    </source>
</reference>
<accession>A0A2V1GXB9</accession>
<comment type="caution">
    <text evidence="1">The sequence shown here is derived from an EMBL/GenBank/DDBJ whole genome shotgun (WGS) entry which is preliminary data.</text>
</comment>
<proteinExistence type="predicted"/>
<evidence type="ECO:0000313" key="1">
    <source>
        <dbReference type="EMBL" id="PVZ64495.1"/>
    </source>
</evidence>
<evidence type="ECO:0000313" key="2">
    <source>
        <dbReference type="Proteomes" id="UP000244906"/>
    </source>
</evidence>
<protein>
    <submittedName>
        <fullName evidence="1">Uncharacterized protein</fullName>
    </submittedName>
</protein>
<name>A0A2V1GXB9_9GAMM</name>
<dbReference type="Proteomes" id="UP000244906">
    <property type="component" value="Unassembled WGS sequence"/>
</dbReference>
<organism evidence="1 2">
    <name type="scientific">Pelagibaculum spongiae</name>
    <dbReference type="NCBI Taxonomy" id="2080658"/>
    <lineage>
        <taxon>Bacteria</taxon>
        <taxon>Pseudomonadati</taxon>
        <taxon>Pseudomonadota</taxon>
        <taxon>Gammaproteobacteria</taxon>
        <taxon>Oceanospirillales</taxon>
        <taxon>Pelagibaculum</taxon>
    </lineage>
</organism>
<dbReference type="EMBL" id="QDDL01000012">
    <property type="protein sequence ID" value="PVZ64495.1"/>
    <property type="molecule type" value="Genomic_DNA"/>
</dbReference>
<gene>
    <name evidence="1" type="ORF">DC094_19470</name>
</gene>
<keyword evidence="2" id="KW-1185">Reference proteome</keyword>